<evidence type="ECO:0000313" key="9">
    <source>
        <dbReference type="Proteomes" id="UP000085678"/>
    </source>
</evidence>
<dbReference type="Gene3D" id="3.20.20.150">
    <property type="entry name" value="Divalent-metal-dependent TIM barrel enzymes"/>
    <property type="match status" value="1"/>
</dbReference>
<proteinExistence type="inferred from homology"/>
<evidence type="ECO:0000256" key="5">
    <source>
        <dbReference type="ARBA" id="ARBA00023235"/>
    </source>
</evidence>
<evidence type="ECO:0000256" key="2">
    <source>
        <dbReference type="ARBA" id="ARBA00011958"/>
    </source>
</evidence>
<dbReference type="GO" id="GO:0046872">
    <property type="term" value="F:metal ion binding"/>
    <property type="evidence" value="ECO:0007669"/>
    <property type="project" value="UniProtKB-KW"/>
</dbReference>
<dbReference type="PRINTS" id="PR00688">
    <property type="entry name" value="XYLOSISMRASE"/>
</dbReference>
<keyword evidence="4 8" id="KW-0479">Metal-binding</keyword>
<evidence type="ECO:0000256" key="8">
    <source>
        <dbReference type="RuleBase" id="RU000609"/>
    </source>
</evidence>
<dbReference type="InterPro" id="IPR036237">
    <property type="entry name" value="Xyl_isomerase-like_sf"/>
</dbReference>
<dbReference type="InterPro" id="IPR001998">
    <property type="entry name" value="Xylose_isomerase"/>
</dbReference>
<dbReference type="GeneID" id="106169675"/>
<dbReference type="AlphaFoldDB" id="A0A1S3J381"/>
<dbReference type="EC" id="5.3.1.5" evidence="2 8"/>
<keyword evidence="3 8" id="KW-0859">Xylose metabolism</keyword>
<comment type="catalytic activity">
    <reaction evidence="7 8">
        <text>alpha-D-xylose = alpha-D-xylulofuranose</text>
        <dbReference type="Rhea" id="RHEA:22816"/>
        <dbReference type="ChEBI" id="CHEBI:28518"/>
        <dbReference type="ChEBI" id="CHEBI:188998"/>
        <dbReference type="EC" id="5.3.1.5"/>
    </reaction>
</comment>
<dbReference type="OrthoDB" id="1730074at2759"/>
<keyword evidence="9" id="KW-1185">Reference proteome</keyword>
<reference evidence="10" key="1">
    <citation type="submission" date="2025-08" db="UniProtKB">
        <authorList>
            <consortium name="RefSeq"/>
        </authorList>
    </citation>
    <scope>IDENTIFICATION</scope>
    <source>
        <tissue evidence="10">Gonads</tissue>
    </source>
</reference>
<keyword evidence="6 8" id="KW-0119">Carbohydrate metabolism</keyword>
<dbReference type="InParanoid" id="A0A1S3J381"/>
<evidence type="ECO:0000256" key="7">
    <source>
        <dbReference type="ARBA" id="ARBA00033659"/>
    </source>
</evidence>
<dbReference type="GO" id="GO:0042732">
    <property type="term" value="P:D-xylose metabolic process"/>
    <property type="evidence" value="ECO:0007669"/>
    <property type="project" value="UniProtKB-KW"/>
</dbReference>
<dbReference type="Proteomes" id="UP000085678">
    <property type="component" value="Unplaced"/>
</dbReference>
<evidence type="ECO:0000256" key="1">
    <source>
        <dbReference type="ARBA" id="ARBA00005765"/>
    </source>
</evidence>
<dbReference type="PANTHER" id="PTHR48408">
    <property type="match status" value="1"/>
</dbReference>
<evidence type="ECO:0000256" key="4">
    <source>
        <dbReference type="ARBA" id="ARBA00022723"/>
    </source>
</evidence>
<sequence length="457" mass="51124">MGPKAKKAKVDSGASAPVDGSGEFFPGISAIQYKPDAPATDTLCYKHYNAKEVVHGRTMEEWLRFSVVYWHTFRGTGLDPFGSATLKRPWEDGTDSMEMAKKRLRVAFEFFTKLGVKYWTFHDRDIAPEGATIEESNKNLDEISDLALQLQKETGVKLLWATSNLFSHPRYMNGAGTNPDLHAYAYAGAQVKKCLEIAKKLGAENFVFWGGREGYQSLLNTDVHAELSHMANFFKMALAYKKKIGFTGQFLIEPKAKEPTKHQYDYDAMTVIAFLKTFGLDKDFKINVEPNHTTLAGHPYEHCIVMASEFGFLGSIDANTGSPDCGWDTDQFPMDVKNATMVMRTVIKQGGIQPGGLNFDCKVRRESTDPEDMFIAHIGAMDTLARGLRNAAKIAEEGHLDKLVQERYKTFKVGLGAKVEKGAATFEELEEYVKKNGNPEMISGKQEHCEAMFNHYV</sequence>
<dbReference type="KEGG" id="lak:106169675"/>
<keyword evidence="5 8" id="KW-0413">Isomerase</keyword>
<comment type="similarity">
    <text evidence="1 8">Belongs to the xylose isomerase family.</text>
</comment>
<dbReference type="RefSeq" id="XP_013404708.1">
    <property type="nucleotide sequence ID" value="XM_013549254.1"/>
</dbReference>
<dbReference type="GO" id="GO:0009045">
    <property type="term" value="F:xylose isomerase activity"/>
    <property type="evidence" value="ECO:0007669"/>
    <property type="project" value="UniProtKB-EC"/>
</dbReference>
<organism evidence="9 10">
    <name type="scientific">Lingula anatina</name>
    <name type="common">Brachiopod</name>
    <name type="synonym">Lingula unguis</name>
    <dbReference type="NCBI Taxonomy" id="7574"/>
    <lineage>
        <taxon>Eukaryota</taxon>
        <taxon>Metazoa</taxon>
        <taxon>Spiralia</taxon>
        <taxon>Lophotrochozoa</taxon>
        <taxon>Brachiopoda</taxon>
        <taxon>Linguliformea</taxon>
        <taxon>Lingulata</taxon>
        <taxon>Lingulida</taxon>
        <taxon>Linguloidea</taxon>
        <taxon>Lingulidae</taxon>
        <taxon>Lingula</taxon>
    </lineage>
</organism>
<evidence type="ECO:0000313" key="10">
    <source>
        <dbReference type="RefSeq" id="XP_013404708.1"/>
    </source>
</evidence>
<evidence type="ECO:0000256" key="6">
    <source>
        <dbReference type="ARBA" id="ARBA00023277"/>
    </source>
</evidence>
<dbReference type="STRING" id="7574.A0A1S3J381"/>
<name>A0A1S3J381_LINAN</name>
<dbReference type="PANTHER" id="PTHR48408:SF1">
    <property type="entry name" value="XYLOSE ISOMERASE"/>
    <property type="match status" value="1"/>
</dbReference>
<dbReference type="NCBIfam" id="TIGR02630">
    <property type="entry name" value="xylose_isom_A"/>
    <property type="match status" value="1"/>
</dbReference>
<dbReference type="HAMAP" id="MF_00455">
    <property type="entry name" value="Xylose_isom_A"/>
    <property type="match status" value="1"/>
</dbReference>
<dbReference type="InterPro" id="IPR013452">
    <property type="entry name" value="Xylose_isom_bac"/>
</dbReference>
<dbReference type="NCBIfam" id="NF003998">
    <property type="entry name" value="PRK05474.1"/>
    <property type="match status" value="1"/>
</dbReference>
<protein>
    <recommendedName>
        <fullName evidence="2 8">Xylose isomerase</fullName>
        <ecNumber evidence="2 8">5.3.1.5</ecNumber>
    </recommendedName>
</protein>
<evidence type="ECO:0000256" key="3">
    <source>
        <dbReference type="ARBA" id="ARBA00022629"/>
    </source>
</evidence>
<dbReference type="PROSITE" id="PS51415">
    <property type="entry name" value="XYLOSE_ISOMERASE"/>
    <property type="match status" value="1"/>
</dbReference>
<accession>A0A1S3J381</accession>
<dbReference type="SUPFAM" id="SSF51658">
    <property type="entry name" value="Xylose isomerase-like"/>
    <property type="match status" value="1"/>
</dbReference>
<dbReference type="OMA" id="IAYWHTF"/>
<gene>
    <name evidence="10" type="primary">LOC106169675</name>
</gene>